<organism evidence="4">
    <name type="scientific">Brugia timori</name>
    <dbReference type="NCBI Taxonomy" id="42155"/>
    <lineage>
        <taxon>Eukaryota</taxon>
        <taxon>Metazoa</taxon>
        <taxon>Ecdysozoa</taxon>
        <taxon>Nematoda</taxon>
        <taxon>Chromadorea</taxon>
        <taxon>Rhabditida</taxon>
        <taxon>Spirurina</taxon>
        <taxon>Spiruromorpha</taxon>
        <taxon>Filarioidea</taxon>
        <taxon>Onchocercidae</taxon>
        <taxon>Brugia</taxon>
    </lineage>
</organism>
<accession>A0A0R3Q4S1</accession>
<protein>
    <submittedName>
        <fullName evidence="4">Secreted protein</fullName>
    </submittedName>
</protein>
<proteinExistence type="predicted"/>
<sequence length="117" mass="13490">MKRLVIMLHLARLCDLASMCRSTTTYFEAATNSVIMCRKRLMMKDSVQAIKPEAEEKFFTIPVSSFMQSDTSNIMNNNKRTSCHTKNLRNNHKTKQKGSEAIFEARFPVHMIVCQQV</sequence>
<dbReference type="Proteomes" id="UP000280834">
    <property type="component" value="Unassembled WGS sequence"/>
</dbReference>
<keyword evidence="1" id="KW-0732">Signal</keyword>
<reference evidence="2 3" key="2">
    <citation type="submission" date="2018-11" db="EMBL/GenBank/DDBJ databases">
        <authorList>
            <consortium name="Pathogen Informatics"/>
        </authorList>
    </citation>
    <scope>NUCLEOTIDE SEQUENCE [LARGE SCALE GENOMIC DNA]</scope>
</reference>
<reference evidence="4" key="1">
    <citation type="submission" date="2017-02" db="UniProtKB">
        <authorList>
            <consortium name="WormBaseParasite"/>
        </authorList>
    </citation>
    <scope>IDENTIFICATION</scope>
</reference>
<name>A0A0R3Q4S1_9BILA</name>
<gene>
    <name evidence="2" type="ORF">BTMF_LOCUS653</name>
</gene>
<dbReference type="AlphaFoldDB" id="A0A0R3Q4S1"/>
<evidence type="ECO:0000256" key="1">
    <source>
        <dbReference type="SAM" id="SignalP"/>
    </source>
</evidence>
<evidence type="ECO:0000313" key="2">
    <source>
        <dbReference type="EMBL" id="VDO08255.1"/>
    </source>
</evidence>
<evidence type="ECO:0000313" key="3">
    <source>
        <dbReference type="Proteomes" id="UP000280834"/>
    </source>
</evidence>
<feature type="chain" id="PRO_5043130517" evidence="1">
    <location>
        <begin position="23"/>
        <end position="117"/>
    </location>
</feature>
<dbReference type="EMBL" id="UZAG01000399">
    <property type="protein sequence ID" value="VDO08255.1"/>
    <property type="molecule type" value="Genomic_DNA"/>
</dbReference>
<dbReference type="WBParaSite" id="BTMF_0000131101-mRNA-1">
    <property type="protein sequence ID" value="BTMF_0000131101-mRNA-1"/>
    <property type="gene ID" value="BTMF_0000131101"/>
</dbReference>
<feature type="signal peptide" evidence="1">
    <location>
        <begin position="1"/>
        <end position="22"/>
    </location>
</feature>
<evidence type="ECO:0000313" key="4">
    <source>
        <dbReference type="WBParaSite" id="BTMF_0000131101-mRNA-1"/>
    </source>
</evidence>
<keyword evidence="3" id="KW-1185">Reference proteome</keyword>